<name>A0A4R5L2T6_9BURK</name>
<evidence type="ECO:0000256" key="1">
    <source>
        <dbReference type="ARBA" id="ARBA00010873"/>
    </source>
</evidence>
<dbReference type="Gene3D" id="3.30.930.30">
    <property type="match status" value="1"/>
</dbReference>
<reference evidence="4 5" key="1">
    <citation type="submission" date="2019-03" db="EMBL/GenBank/DDBJ databases">
        <title>Paraburkholderia sp. isolated from native Mimosa gymnas in Guartela State Park, Brazil.</title>
        <authorList>
            <person name="Paulitsch F."/>
            <person name="Hungria M."/>
            <person name="Delamuta J.R.M."/>
            <person name="Ribeiro R.A."/>
            <person name="Dall'Agnol R."/>
            <person name="Silva J.S.B."/>
        </authorList>
    </citation>
    <scope>NUCLEOTIDE SEQUENCE [LARGE SCALE GENOMIC DNA]</scope>
    <source>
        <strain evidence="4 5">CNPSo 3008</strain>
    </source>
</reference>
<evidence type="ECO:0000313" key="5">
    <source>
        <dbReference type="Proteomes" id="UP000295606"/>
    </source>
</evidence>
<comment type="caution">
    <text evidence="4">The sequence shown here is derived from an EMBL/GenBank/DDBJ whole genome shotgun (WGS) entry which is preliminary data.</text>
</comment>
<keyword evidence="2" id="KW-0184">Conjugation</keyword>
<dbReference type="Pfam" id="PF03389">
    <property type="entry name" value="MobA_MobL"/>
    <property type="match status" value="1"/>
</dbReference>
<evidence type="ECO:0000313" key="4">
    <source>
        <dbReference type="EMBL" id="TDG01896.1"/>
    </source>
</evidence>
<proteinExistence type="inferred from homology"/>
<dbReference type="InterPro" id="IPR005053">
    <property type="entry name" value="MobA_MobL"/>
</dbReference>
<dbReference type="EMBL" id="SMOD01000097">
    <property type="protein sequence ID" value="TDG01896.1"/>
    <property type="molecule type" value="Genomic_DNA"/>
</dbReference>
<comment type="similarity">
    <text evidence="1">Belongs to the MobA/MobL family.</text>
</comment>
<protein>
    <recommendedName>
        <fullName evidence="3">MobA/MobL protein domain-containing protein</fullName>
    </recommendedName>
</protein>
<sequence>MSYAAHTSYQTSAVRATPRHLKKNMASPHVSMKRGKVGNGAAHAAYVHGHGKYADRDDVRAVIDGNLPNWAADAGQFFTAADKHERKNGRAYLEVEAAIPREAPDPVTWAKEFAGRVVGERFAYRLAVHDRAASDGGRNVHMHLMFSDRPTDGGHYDAERFFKRNGSKKDRDWNRRDKVADVRSIFEQQVQTYAPTFTLYEPPQVAPEPKIGPALPGAGWRYEQTRRARLDQVEALRAQRRLEQAAELGRDAIPKPSGLIDLSTDLRAALAERGTKEQTYEQRRAEF</sequence>
<accession>A0A4R5L2T6</accession>
<gene>
    <name evidence="4" type="ORF">E1N52_42645</name>
</gene>
<feature type="non-terminal residue" evidence="4">
    <location>
        <position position="287"/>
    </location>
</feature>
<dbReference type="Proteomes" id="UP000295606">
    <property type="component" value="Unassembled WGS sequence"/>
</dbReference>
<organism evidence="4 5">
    <name type="scientific">Paraburkholderia guartelaensis</name>
    <dbReference type="NCBI Taxonomy" id="2546446"/>
    <lineage>
        <taxon>Bacteria</taxon>
        <taxon>Pseudomonadati</taxon>
        <taxon>Pseudomonadota</taxon>
        <taxon>Betaproteobacteria</taxon>
        <taxon>Burkholderiales</taxon>
        <taxon>Burkholderiaceae</taxon>
        <taxon>Paraburkholderia</taxon>
    </lineage>
</organism>
<feature type="domain" description="MobA/MobL protein" evidence="3">
    <location>
        <begin position="62"/>
        <end position="190"/>
    </location>
</feature>
<dbReference type="AlphaFoldDB" id="A0A4R5L2T6"/>
<evidence type="ECO:0000259" key="3">
    <source>
        <dbReference type="Pfam" id="PF03389"/>
    </source>
</evidence>
<evidence type="ECO:0000256" key="2">
    <source>
        <dbReference type="ARBA" id="ARBA00022971"/>
    </source>
</evidence>